<evidence type="ECO:0000313" key="5">
    <source>
        <dbReference type="Proteomes" id="UP000002812"/>
    </source>
</evidence>
<dbReference type="OrthoDB" id="1470350at2759"/>
<keyword evidence="2" id="KW-0560">Oxidoreductase</keyword>
<dbReference type="Gene3D" id="1.10.630.10">
    <property type="entry name" value="Cytochrome P450"/>
    <property type="match status" value="1"/>
</dbReference>
<name>I7ZLI7_ASPO3</name>
<evidence type="ECO:0000256" key="1">
    <source>
        <dbReference type="ARBA" id="ARBA00010617"/>
    </source>
</evidence>
<dbReference type="InterPro" id="IPR001128">
    <property type="entry name" value="Cyt_P450"/>
</dbReference>
<dbReference type="GO" id="GO:0005506">
    <property type="term" value="F:iron ion binding"/>
    <property type="evidence" value="ECO:0007669"/>
    <property type="project" value="InterPro"/>
</dbReference>
<reference evidence="4 5" key="1">
    <citation type="journal article" date="2012" name="Eukaryot. Cell">
        <title>Draft genome sequence of Aspergillus oryzae strain 3.042.</title>
        <authorList>
            <person name="Zhao G."/>
            <person name="Yao Y."/>
            <person name="Qi W."/>
            <person name="Wang C."/>
            <person name="Hou L."/>
            <person name="Zeng B."/>
            <person name="Cao X."/>
        </authorList>
    </citation>
    <scope>NUCLEOTIDE SEQUENCE [LARGE SCALE GENOMIC DNA]</scope>
    <source>
        <strain evidence="4 5">3.042</strain>
    </source>
</reference>
<dbReference type="GO" id="GO:0016705">
    <property type="term" value="F:oxidoreductase activity, acting on paired donors, with incorporation or reduction of molecular oxygen"/>
    <property type="evidence" value="ECO:0007669"/>
    <property type="project" value="InterPro"/>
</dbReference>
<accession>I7ZLI7</accession>
<dbReference type="InterPro" id="IPR050121">
    <property type="entry name" value="Cytochrome_P450_monoxygenase"/>
</dbReference>
<reference evidence="5" key="2">
    <citation type="submission" date="2012-06" db="EMBL/GenBank/DDBJ databases">
        <title>Comparative genomic analyses of Aspergillus oryzae 3.042 and A. oryzae RIB40 for soy-sauce fermentation.</title>
        <authorList>
            <person name="Zhao G."/>
            <person name="Hou L."/>
            <person name="Wang C."/>
            <person name="Cao X."/>
        </authorList>
    </citation>
    <scope>NUCLEOTIDE SEQUENCE [LARGE SCALE GENOMIC DNA]</scope>
    <source>
        <strain evidence="5">3.042</strain>
    </source>
</reference>
<dbReference type="EMBL" id="AKHY01000214">
    <property type="protein sequence ID" value="EIT72657.1"/>
    <property type="molecule type" value="Genomic_DNA"/>
</dbReference>
<dbReference type="InterPro" id="IPR036396">
    <property type="entry name" value="Cyt_P450_sf"/>
</dbReference>
<dbReference type="PANTHER" id="PTHR24305:SF166">
    <property type="entry name" value="CYTOCHROME P450 12A4, MITOCHONDRIAL-RELATED"/>
    <property type="match status" value="1"/>
</dbReference>
<organism evidence="4 5">
    <name type="scientific">Aspergillus oryzae (strain 3.042)</name>
    <name type="common">Yellow koji mold</name>
    <dbReference type="NCBI Taxonomy" id="1160506"/>
    <lineage>
        <taxon>Eukaryota</taxon>
        <taxon>Fungi</taxon>
        <taxon>Dikarya</taxon>
        <taxon>Ascomycota</taxon>
        <taxon>Pezizomycotina</taxon>
        <taxon>Eurotiomycetes</taxon>
        <taxon>Eurotiomycetidae</taxon>
        <taxon>Eurotiales</taxon>
        <taxon>Aspergillaceae</taxon>
        <taxon>Aspergillus</taxon>
        <taxon>Aspergillus subgen. Circumdati</taxon>
    </lineage>
</organism>
<proteinExistence type="inferred from homology"/>
<dbReference type="Pfam" id="PF00067">
    <property type="entry name" value="p450"/>
    <property type="match status" value="1"/>
</dbReference>
<protein>
    <recommendedName>
        <fullName evidence="6">Cytochrome P450</fullName>
    </recommendedName>
</protein>
<evidence type="ECO:0000256" key="2">
    <source>
        <dbReference type="ARBA" id="ARBA00023002"/>
    </source>
</evidence>
<dbReference type="AlphaFoldDB" id="I7ZLI7"/>
<evidence type="ECO:0000256" key="3">
    <source>
        <dbReference type="ARBA" id="ARBA00023033"/>
    </source>
</evidence>
<evidence type="ECO:0000313" key="4">
    <source>
        <dbReference type="EMBL" id="EIT72657.1"/>
    </source>
</evidence>
<evidence type="ECO:0008006" key="6">
    <source>
        <dbReference type="Google" id="ProtNLM"/>
    </source>
</evidence>
<sequence>MQSQHLRDITRSITYDRLLPKLNSVAQGNGRIDGLDLSYCICVDYLSSFIFGYSNGTNYLSQPKSAIDVWRFHYENLMCQESFFVQETPSLYKLLRYISIDLLPRKYTESADFLGRWMSDMASKADRATDRKRSTGLPLALEDEPVVYDMAKEAVRKDSPHLSEGDQRKQVASEMFDHICLVLGYAFWYLAQHPDAQQRIQTELNSQGIDMRSRETVTNSSKRPRAVELDSLPYLRAVIDECLRMRPTSTPLPRITPSNRKVSVAGIDGIPPGTRINTFQCHAAYPCHYLFEL</sequence>
<dbReference type="GO" id="GO:0020037">
    <property type="term" value="F:heme binding"/>
    <property type="evidence" value="ECO:0007669"/>
    <property type="project" value="InterPro"/>
</dbReference>
<dbReference type="SUPFAM" id="SSF48264">
    <property type="entry name" value="Cytochrome P450"/>
    <property type="match status" value="1"/>
</dbReference>
<gene>
    <name evidence="4" type="ORF">Ao3042_01220</name>
</gene>
<dbReference type="PANTHER" id="PTHR24305">
    <property type="entry name" value="CYTOCHROME P450"/>
    <property type="match status" value="1"/>
</dbReference>
<comment type="caution">
    <text evidence="4">The sequence shown here is derived from an EMBL/GenBank/DDBJ whole genome shotgun (WGS) entry which is preliminary data.</text>
</comment>
<comment type="similarity">
    <text evidence="1">Belongs to the cytochrome P450 family.</text>
</comment>
<dbReference type="Proteomes" id="UP000002812">
    <property type="component" value="Unassembled WGS sequence"/>
</dbReference>
<dbReference type="HOGENOM" id="CLU_956640_0_0_1"/>
<keyword evidence="3" id="KW-0503">Monooxygenase</keyword>
<dbReference type="GO" id="GO:0004497">
    <property type="term" value="F:monooxygenase activity"/>
    <property type="evidence" value="ECO:0007669"/>
    <property type="project" value="UniProtKB-KW"/>
</dbReference>